<dbReference type="RefSeq" id="XP_024376110.1">
    <property type="nucleotide sequence ID" value="XM_024520342.2"/>
</dbReference>
<dbReference type="Pfam" id="PF03151">
    <property type="entry name" value="TPT"/>
    <property type="match status" value="1"/>
</dbReference>
<feature type="transmembrane region" description="Helical" evidence="5">
    <location>
        <begin position="144"/>
        <end position="161"/>
    </location>
</feature>
<feature type="transmembrane region" description="Helical" evidence="5">
    <location>
        <begin position="297"/>
        <end position="318"/>
    </location>
</feature>
<feature type="transmembrane region" description="Helical" evidence="5">
    <location>
        <begin position="264"/>
        <end position="285"/>
    </location>
</feature>
<feature type="transmembrane region" description="Helical" evidence="5">
    <location>
        <begin position="230"/>
        <end position="252"/>
    </location>
</feature>
<dbReference type="KEGG" id="ppp:112282581"/>
<evidence type="ECO:0000256" key="4">
    <source>
        <dbReference type="ARBA" id="ARBA00023136"/>
    </source>
</evidence>
<dbReference type="RefSeq" id="XP_024376112.1">
    <property type="nucleotide sequence ID" value="XM_024520344.2"/>
</dbReference>
<dbReference type="GO" id="GO:0015297">
    <property type="term" value="F:antiporter activity"/>
    <property type="evidence" value="ECO:0000318"/>
    <property type="project" value="GO_Central"/>
</dbReference>
<reference evidence="7 8" key="2">
    <citation type="journal article" date="2018" name="Plant J.">
        <title>The Physcomitrella patens chromosome-scale assembly reveals moss genome structure and evolution.</title>
        <authorList>
            <person name="Lang D."/>
            <person name="Ullrich K.K."/>
            <person name="Murat F."/>
            <person name="Fuchs J."/>
            <person name="Jenkins J."/>
            <person name="Haas F.B."/>
            <person name="Piednoel M."/>
            <person name="Gundlach H."/>
            <person name="Van Bel M."/>
            <person name="Meyberg R."/>
            <person name="Vives C."/>
            <person name="Morata J."/>
            <person name="Symeonidi A."/>
            <person name="Hiss M."/>
            <person name="Muchero W."/>
            <person name="Kamisugi Y."/>
            <person name="Saleh O."/>
            <person name="Blanc G."/>
            <person name="Decker E.L."/>
            <person name="van Gessel N."/>
            <person name="Grimwood J."/>
            <person name="Hayes R.D."/>
            <person name="Graham S.W."/>
            <person name="Gunter L.E."/>
            <person name="McDaniel S.F."/>
            <person name="Hoernstein S.N.W."/>
            <person name="Larsson A."/>
            <person name="Li F.W."/>
            <person name="Perroud P.F."/>
            <person name="Phillips J."/>
            <person name="Ranjan P."/>
            <person name="Rokshar D.S."/>
            <person name="Rothfels C.J."/>
            <person name="Schneider L."/>
            <person name="Shu S."/>
            <person name="Stevenson D.W."/>
            <person name="Thummler F."/>
            <person name="Tillich M."/>
            <person name="Villarreal Aguilar J.C."/>
            <person name="Widiez T."/>
            <person name="Wong G.K."/>
            <person name="Wymore A."/>
            <person name="Zhang Y."/>
            <person name="Zimmer A.D."/>
            <person name="Quatrano R.S."/>
            <person name="Mayer K.F.X."/>
            <person name="Goodstein D."/>
            <person name="Casacuberta J.M."/>
            <person name="Vandepoele K."/>
            <person name="Reski R."/>
            <person name="Cuming A.C."/>
            <person name="Tuskan G.A."/>
            <person name="Maumus F."/>
            <person name="Salse J."/>
            <person name="Schmutz J."/>
            <person name="Rensing S.A."/>
        </authorList>
    </citation>
    <scope>NUCLEOTIDE SEQUENCE [LARGE SCALE GENOMIC DNA]</scope>
    <source>
        <strain evidence="7 8">cv. Gransden 2004</strain>
    </source>
</reference>
<dbReference type="GO" id="GO:0005338">
    <property type="term" value="F:nucleotide-sugar transmembrane transporter activity"/>
    <property type="evidence" value="ECO:0000318"/>
    <property type="project" value="GO_Central"/>
</dbReference>
<evidence type="ECO:0000256" key="2">
    <source>
        <dbReference type="ARBA" id="ARBA00022692"/>
    </source>
</evidence>
<dbReference type="InParanoid" id="A0A7I4E366"/>
<proteinExistence type="predicted"/>
<reference evidence="7 8" key="1">
    <citation type="journal article" date="2008" name="Science">
        <title>The Physcomitrella genome reveals evolutionary insights into the conquest of land by plants.</title>
        <authorList>
            <person name="Rensing S."/>
            <person name="Lang D."/>
            <person name="Zimmer A."/>
            <person name="Terry A."/>
            <person name="Salamov A."/>
            <person name="Shapiro H."/>
            <person name="Nishiyama T."/>
            <person name="Perroud P.-F."/>
            <person name="Lindquist E."/>
            <person name="Kamisugi Y."/>
            <person name="Tanahashi T."/>
            <person name="Sakakibara K."/>
            <person name="Fujita T."/>
            <person name="Oishi K."/>
            <person name="Shin-I T."/>
            <person name="Kuroki Y."/>
            <person name="Toyoda A."/>
            <person name="Suzuki Y."/>
            <person name="Hashimoto A."/>
            <person name="Yamaguchi K."/>
            <person name="Sugano A."/>
            <person name="Kohara Y."/>
            <person name="Fujiyama A."/>
            <person name="Anterola A."/>
            <person name="Aoki S."/>
            <person name="Ashton N."/>
            <person name="Barbazuk W.B."/>
            <person name="Barker E."/>
            <person name="Bennetzen J."/>
            <person name="Bezanilla M."/>
            <person name="Blankenship R."/>
            <person name="Cho S.H."/>
            <person name="Dutcher S."/>
            <person name="Estelle M."/>
            <person name="Fawcett J.A."/>
            <person name="Gundlach H."/>
            <person name="Hanada K."/>
            <person name="Heyl A."/>
            <person name="Hicks K.A."/>
            <person name="Hugh J."/>
            <person name="Lohr M."/>
            <person name="Mayer K."/>
            <person name="Melkozernov A."/>
            <person name="Murata T."/>
            <person name="Nelson D."/>
            <person name="Pils B."/>
            <person name="Prigge M."/>
            <person name="Reiss B."/>
            <person name="Renner T."/>
            <person name="Rombauts S."/>
            <person name="Rushton P."/>
            <person name="Sanderfoot A."/>
            <person name="Schween G."/>
            <person name="Shiu S.-H."/>
            <person name="Stueber K."/>
            <person name="Theodoulou F.L."/>
            <person name="Tu H."/>
            <person name="Van de Peer Y."/>
            <person name="Verrier P.J."/>
            <person name="Waters E."/>
            <person name="Wood A."/>
            <person name="Yang L."/>
            <person name="Cove D."/>
            <person name="Cuming A."/>
            <person name="Hasebe M."/>
            <person name="Lucas S."/>
            <person name="Mishler D.B."/>
            <person name="Reski R."/>
            <person name="Grigoriev I."/>
            <person name="Quatrano R.S."/>
            <person name="Boore J.L."/>
        </authorList>
    </citation>
    <scope>NUCLEOTIDE SEQUENCE [LARGE SCALE GENOMIC DNA]</scope>
    <source>
        <strain evidence="7 8">cv. Gransden 2004</strain>
    </source>
</reference>
<evidence type="ECO:0000256" key="3">
    <source>
        <dbReference type="ARBA" id="ARBA00022989"/>
    </source>
</evidence>
<evidence type="ECO:0000256" key="1">
    <source>
        <dbReference type="ARBA" id="ARBA00004141"/>
    </source>
</evidence>
<keyword evidence="8" id="KW-1185">Reference proteome</keyword>
<reference evidence="7" key="3">
    <citation type="submission" date="2020-12" db="UniProtKB">
        <authorList>
            <consortium name="EnsemblPlants"/>
        </authorList>
    </citation>
    <scope>IDENTIFICATION</scope>
</reference>
<dbReference type="OMA" id="CMMEWII"/>
<dbReference type="InterPro" id="IPR004853">
    <property type="entry name" value="Sugar_P_trans_dom"/>
</dbReference>
<dbReference type="EMBL" id="ABEU02000005">
    <property type="status" value="NOT_ANNOTATED_CDS"/>
    <property type="molecule type" value="Genomic_DNA"/>
</dbReference>
<dbReference type="GeneID" id="112282581"/>
<evidence type="ECO:0000259" key="6">
    <source>
        <dbReference type="Pfam" id="PF03151"/>
    </source>
</evidence>
<organism evidence="7 8">
    <name type="scientific">Physcomitrium patens</name>
    <name type="common">Spreading-leaved earth moss</name>
    <name type="synonym">Physcomitrella patens</name>
    <dbReference type="NCBI Taxonomy" id="3218"/>
    <lineage>
        <taxon>Eukaryota</taxon>
        <taxon>Viridiplantae</taxon>
        <taxon>Streptophyta</taxon>
        <taxon>Embryophyta</taxon>
        <taxon>Bryophyta</taxon>
        <taxon>Bryophytina</taxon>
        <taxon>Bryopsida</taxon>
        <taxon>Funariidae</taxon>
        <taxon>Funariales</taxon>
        <taxon>Funariaceae</taxon>
        <taxon>Physcomitrium</taxon>
    </lineage>
</organism>
<dbReference type="AlphaFoldDB" id="A0A7I4E366"/>
<comment type="subcellular location">
    <subcellularLocation>
        <location evidence="1">Membrane</location>
        <topology evidence="1">Multi-pass membrane protein</topology>
    </subcellularLocation>
</comment>
<dbReference type="GO" id="GO:0016020">
    <property type="term" value="C:membrane"/>
    <property type="evidence" value="ECO:0007669"/>
    <property type="project" value="UniProtKB-SubCell"/>
</dbReference>
<feature type="transmembrane region" description="Helical" evidence="5">
    <location>
        <begin position="89"/>
        <end position="107"/>
    </location>
</feature>
<dbReference type="InterPro" id="IPR050186">
    <property type="entry name" value="TPT_transporter"/>
</dbReference>
<dbReference type="InterPro" id="IPR037185">
    <property type="entry name" value="EmrE-like"/>
</dbReference>
<keyword evidence="4 5" id="KW-0472">Membrane</keyword>
<dbReference type="FunCoup" id="A0A7I4E366">
    <property type="interactions" value="3218"/>
</dbReference>
<evidence type="ECO:0000256" key="5">
    <source>
        <dbReference type="SAM" id="Phobius"/>
    </source>
</evidence>
<keyword evidence="2 5" id="KW-0812">Transmembrane</keyword>
<name>A0A7I4E366_PHYPA</name>
<evidence type="ECO:0000313" key="8">
    <source>
        <dbReference type="Proteomes" id="UP000006727"/>
    </source>
</evidence>
<dbReference type="GO" id="GO:0005794">
    <property type="term" value="C:Golgi apparatus"/>
    <property type="evidence" value="ECO:0000318"/>
    <property type="project" value="GO_Central"/>
</dbReference>
<sequence>MNSLKGMSDKSDKKDEKKSGVTDMGAWAMNIISSVGIIMANKQVMSRSGYNYRFATSLTAFHFSVTAGVGYLSSALGYSVSKHVPFNDLFLFSLVSNTSIVGMNLSLMLNSVGFYQIAKLSMIPTVCVLEWLLHGKTYTREMKISVFVVMIGVGVCTVTDVNVNFKGFMAALIAVLSTSLQQIYIGALQKKHSCGSFELLSKTAPIQAASLLLIGPFVDYMLIGENLLSYSYSTGAILFILLSCTLAVFCNVSQYLCIGRFSAVTFQVLGHMKTVCVLLLGWVLFDSALTGKNMMGMFMAVVGMITYSWAVEVAKATAAKMAITKAKEPSFREEDVSLLKTGADLEYGKSDKE</sequence>
<dbReference type="GO" id="GO:0055085">
    <property type="term" value="P:transmembrane transport"/>
    <property type="evidence" value="ECO:0000318"/>
    <property type="project" value="GO_Central"/>
</dbReference>
<dbReference type="Gramene" id="Pp3c5_6580V3.2">
    <property type="protein sequence ID" value="Pp3c5_6580V3.2"/>
    <property type="gene ID" value="Pp3c5_6580"/>
</dbReference>
<dbReference type="RefSeq" id="XP_024376111.1">
    <property type="nucleotide sequence ID" value="XM_024520343.2"/>
</dbReference>
<keyword evidence="3 5" id="KW-1133">Transmembrane helix</keyword>
<dbReference type="SUPFAM" id="SSF103481">
    <property type="entry name" value="Multidrug resistance efflux transporter EmrE"/>
    <property type="match status" value="1"/>
</dbReference>
<evidence type="ECO:0000313" key="7">
    <source>
        <dbReference type="EnsemblPlants" id="Pp3c5_6580V3.2"/>
    </source>
</evidence>
<dbReference type="EnsemblPlants" id="Pp3c5_6580V3.2">
    <property type="protein sequence ID" value="Pp3c5_6580V3.2"/>
    <property type="gene ID" value="Pp3c5_6580"/>
</dbReference>
<feature type="transmembrane region" description="Helical" evidence="5">
    <location>
        <begin position="60"/>
        <end position="80"/>
    </location>
</feature>
<dbReference type="Proteomes" id="UP000006727">
    <property type="component" value="Chromosome 5"/>
</dbReference>
<accession>A0A7I4E366</accession>
<protein>
    <recommendedName>
        <fullName evidence="6">Sugar phosphate transporter domain-containing protein</fullName>
    </recommendedName>
</protein>
<feature type="domain" description="Sugar phosphate transporter" evidence="6">
    <location>
        <begin position="34"/>
        <end position="308"/>
    </location>
</feature>
<feature type="transmembrane region" description="Helical" evidence="5">
    <location>
        <begin position="21"/>
        <end position="40"/>
    </location>
</feature>
<dbReference type="OrthoDB" id="5547497at2759"/>
<gene>
    <name evidence="7" type="primary">LOC112282581</name>
</gene>
<dbReference type="PANTHER" id="PTHR11132">
    <property type="entry name" value="SOLUTE CARRIER FAMILY 35"/>
    <property type="match status" value="1"/>
</dbReference>